<organism evidence="2 4">
    <name type="scientific">Rhizobium sullae</name>
    <name type="common">Rhizobium hedysari</name>
    <dbReference type="NCBI Taxonomy" id="50338"/>
    <lineage>
        <taxon>Bacteria</taxon>
        <taxon>Pseudomonadati</taxon>
        <taxon>Pseudomonadota</taxon>
        <taxon>Alphaproteobacteria</taxon>
        <taxon>Hyphomicrobiales</taxon>
        <taxon>Rhizobiaceae</taxon>
        <taxon>Rhizobium/Agrobacterium group</taxon>
        <taxon>Rhizobium</taxon>
    </lineage>
</organism>
<proteinExistence type="predicted"/>
<dbReference type="AlphaFoldDB" id="A0A2N0D4F2"/>
<dbReference type="EMBL" id="PIQN01000020">
    <property type="protein sequence ID" value="PKA40990.1"/>
    <property type="molecule type" value="Genomic_DNA"/>
</dbReference>
<name>A0A2N0D4F2_RHISU</name>
<dbReference type="CDD" id="cd07515">
    <property type="entry name" value="HAD-like"/>
    <property type="match status" value="1"/>
</dbReference>
<dbReference type="InterPro" id="IPR023198">
    <property type="entry name" value="PGP-like_dom2"/>
</dbReference>
<keyword evidence="1 2" id="KW-0378">Hydrolase</keyword>
<dbReference type="Proteomes" id="UP001060123">
    <property type="component" value="Chromosome"/>
</dbReference>
<dbReference type="Pfam" id="PF00702">
    <property type="entry name" value="Hydrolase"/>
    <property type="match status" value="1"/>
</dbReference>
<accession>A0A2N0D4F2</accession>
<dbReference type="SFLD" id="SFLDS00003">
    <property type="entry name" value="Haloacid_Dehalogenase"/>
    <property type="match status" value="1"/>
</dbReference>
<evidence type="ECO:0000313" key="4">
    <source>
        <dbReference type="Proteomes" id="UP000232164"/>
    </source>
</evidence>
<dbReference type="RefSeq" id="WP_027510000.1">
    <property type="nucleotide sequence ID" value="NZ_CP104143.1"/>
</dbReference>
<dbReference type="InterPro" id="IPR036412">
    <property type="entry name" value="HAD-like_sf"/>
</dbReference>
<sequence length="234" mass="26126">MSKHALTTIGFDADDTLWQNEQYYRLTEEHFRELLADFAEGPKISERLLESEKRNLSHYGFGIKGFTLSMIETAIEITEGKVPTSVIAQILDTGRDLLSHPVETMPHVRETLEALAGNYLLVLITKGDLFDQERKLAQSGLGDFFDAVEIVSEKTAVTYRRIFSKVGDGPERAMMVGNSLKSDIVPAIAAGSYGVFVPHELTWVLEHVDEPKDAPRFRKIAHLGELRGLLDGLP</sequence>
<keyword evidence="5" id="KW-1185">Reference proteome</keyword>
<reference evidence="3" key="3">
    <citation type="submission" date="2022-09" db="EMBL/GenBank/DDBJ databases">
        <title>Australian commercial rhizobial inoculants.</title>
        <authorList>
            <person name="Kohlmeier M.G."/>
            <person name="O'Hara G.W."/>
            <person name="Colombi E."/>
            <person name="Ramsay J.P."/>
            <person name="Terpolilli J."/>
        </authorList>
    </citation>
    <scope>NUCLEOTIDE SEQUENCE</scope>
    <source>
        <strain evidence="3">WSM1592</strain>
    </source>
</reference>
<reference evidence="2 4" key="1">
    <citation type="submission" date="2017-11" db="EMBL/GenBank/DDBJ databases">
        <authorList>
            <person name="Han C.G."/>
        </authorList>
    </citation>
    <scope>NUCLEOTIDE SEQUENCE [LARGE SCALE GENOMIC DNA]</scope>
    <source>
        <strain evidence="2 4">HCNT1</strain>
    </source>
</reference>
<evidence type="ECO:0000313" key="2">
    <source>
        <dbReference type="EMBL" id="PKA40990.1"/>
    </source>
</evidence>
<dbReference type="Gene3D" id="1.10.150.240">
    <property type="entry name" value="Putative phosphatase, domain 2"/>
    <property type="match status" value="1"/>
</dbReference>
<evidence type="ECO:0000313" key="3">
    <source>
        <dbReference type="EMBL" id="UWU14837.1"/>
    </source>
</evidence>
<dbReference type="Gene3D" id="3.40.50.1000">
    <property type="entry name" value="HAD superfamily/HAD-like"/>
    <property type="match status" value="1"/>
</dbReference>
<protein>
    <submittedName>
        <fullName evidence="2">HAD family hydrolase</fullName>
    </submittedName>
</protein>
<gene>
    <name evidence="2" type="ORF">CWR43_25430</name>
    <name evidence="3" type="ORF">N2599_02025</name>
</gene>
<dbReference type="EMBL" id="CP104143">
    <property type="protein sequence ID" value="UWU14837.1"/>
    <property type="molecule type" value="Genomic_DNA"/>
</dbReference>
<evidence type="ECO:0000256" key="1">
    <source>
        <dbReference type="ARBA" id="ARBA00022801"/>
    </source>
</evidence>
<dbReference type="Proteomes" id="UP000232164">
    <property type="component" value="Unassembled WGS sequence"/>
</dbReference>
<dbReference type="InterPro" id="IPR051540">
    <property type="entry name" value="S-2-haloacid_dehalogenase"/>
</dbReference>
<dbReference type="SUPFAM" id="SSF56784">
    <property type="entry name" value="HAD-like"/>
    <property type="match status" value="1"/>
</dbReference>
<dbReference type="PANTHER" id="PTHR43316:SF8">
    <property type="entry name" value="HAD FAMILY HYDROLASE"/>
    <property type="match status" value="1"/>
</dbReference>
<dbReference type="PANTHER" id="PTHR43316">
    <property type="entry name" value="HYDROLASE, HALOACID DELAHOGENASE-RELATED"/>
    <property type="match status" value="1"/>
</dbReference>
<dbReference type="STRING" id="1041146.GCA_000427985_06761"/>
<evidence type="ECO:0000313" key="5">
    <source>
        <dbReference type="Proteomes" id="UP001060123"/>
    </source>
</evidence>
<dbReference type="SFLD" id="SFLDG01129">
    <property type="entry name" value="C1.5:_HAD__Beta-PGM__Phosphata"/>
    <property type="match status" value="1"/>
</dbReference>
<reference evidence="2 4" key="2">
    <citation type="submission" date="2017-12" db="EMBL/GenBank/DDBJ databases">
        <title>Genome sequence of Rhizobium sullae HCNT1 isolated from Sulla coronaria nodules and featuring peculiar denitrification phenotypes.</title>
        <authorList>
            <person name="De Diego-Diaz B."/>
            <person name="Treu L."/>
            <person name="Campanaro S."/>
            <person name="Da Silva Duarte V."/>
            <person name="Basaglia M."/>
            <person name="Favaro L."/>
            <person name="Casella S."/>
            <person name="Squartini A."/>
        </authorList>
    </citation>
    <scope>NUCLEOTIDE SEQUENCE [LARGE SCALE GENOMIC DNA]</scope>
    <source>
        <strain evidence="2 4">HCNT1</strain>
    </source>
</reference>
<dbReference type="GO" id="GO:0016787">
    <property type="term" value="F:hydrolase activity"/>
    <property type="evidence" value="ECO:0007669"/>
    <property type="project" value="UniProtKB-KW"/>
</dbReference>
<dbReference type="InterPro" id="IPR023214">
    <property type="entry name" value="HAD_sf"/>
</dbReference>